<dbReference type="RefSeq" id="XP_001482428.2">
    <property type="nucleotide sequence ID" value="XM_001482378.1"/>
</dbReference>
<dbReference type="OrthoDB" id="94039at2759"/>
<dbReference type="HOGENOM" id="CLU_061432_0_0_1"/>
<dbReference type="InterPro" id="IPR050228">
    <property type="entry name" value="Carboxylesterase_BioH"/>
</dbReference>
<organism evidence="2 3">
    <name type="scientific">Meyerozyma guilliermondii (strain ATCC 6260 / CBS 566 / DSM 6381 / JCM 1539 / NBRC 10279 / NRRL Y-324)</name>
    <name type="common">Yeast</name>
    <name type="synonym">Candida guilliermondii</name>
    <dbReference type="NCBI Taxonomy" id="294746"/>
    <lineage>
        <taxon>Eukaryota</taxon>
        <taxon>Fungi</taxon>
        <taxon>Dikarya</taxon>
        <taxon>Ascomycota</taxon>
        <taxon>Saccharomycotina</taxon>
        <taxon>Pichiomycetes</taxon>
        <taxon>Debaryomycetaceae</taxon>
        <taxon>Meyerozyma</taxon>
    </lineage>
</organism>
<dbReference type="VEuPathDB" id="FungiDB:PGUG_05448"/>
<dbReference type="EMBL" id="CH408161">
    <property type="protein sequence ID" value="EDK41350.2"/>
    <property type="molecule type" value="Genomic_DNA"/>
</dbReference>
<dbReference type="InterPro" id="IPR000073">
    <property type="entry name" value="AB_hydrolase_1"/>
</dbReference>
<dbReference type="KEGG" id="pgu:PGUG_05448"/>
<dbReference type="OMA" id="DQVTHGD"/>
<dbReference type="InterPro" id="IPR029058">
    <property type="entry name" value="AB_hydrolase_fold"/>
</dbReference>
<evidence type="ECO:0000313" key="3">
    <source>
        <dbReference type="Proteomes" id="UP000001997"/>
    </source>
</evidence>
<name>A5DQ97_PICGU</name>
<dbReference type="Pfam" id="PF12697">
    <property type="entry name" value="Abhydrolase_6"/>
    <property type="match status" value="1"/>
</dbReference>
<protein>
    <recommendedName>
        <fullName evidence="1">AB hydrolase-1 domain-containing protein</fullName>
    </recommendedName>
</protein>
<dbReference type="PANTHER" id="PTHR43194:SF2">
    <property type="entry name" value="PEROXISOMAL MEMBRANE PROTEIN LPX1"/>
    <property type="match status" value="1"/>
</dbReference>
<dbReference type="STRING" id="294746.A5DQ97"/>
<dbReference type="GeneID" id="5124439"/>
<dbReference type="PANTHER" id="PTHR43194">
    <property type="entry name" value="HYDROLASE ALPHA/BETA FOLD FAMILY"/>
    <property type="match status" value="1"/>
</dbReference>
<sequence>MSFTKELKVTDAAYPRHPGGSLLVGQRLKICYNKYTANYAIPENQIAINLIFAHGTGMNKSLWNYHITKLFEIGAKSSTWKLATVVSVDAVNHGDSAIANQGKLGWSYHWPDFGRDIVSVVKHEQKLWAQTLENGISTRNIVIGHSFGGYGAAYASFLEPQLFDSLVLIEPVVYYNPDPKYQTKYAAIFRKIATMLLDTFDSMEDYETFFKKFSFYMNFHPSVLKDLMDDELYTVIDPESGETKYKTKTSVESQVSVYVSSAISLQGIDKVLQQIPIPSTHIVGAAAKWNPPESVPSIRKNLGNLWKTYDIEKGEHLVNGELPDETVGAIAEHISGRVDAVIRNKDYIPDLQYNHDPKKVFEAQYAKVLDGQIAESTTFEAPVRGKL</sequence>
<keyword evidence="3" id="KW-1185">Reference proteome</keyword>
<dbReference type="FunCoup" id="A5DQ97">
    <property type="interactions" value="40"/>
</dbReference>
<dbReference type="eggNOG" id="ENOG502QT3R">
    <property type="taxonomic scope" value="Eukaryota"/>
</dbReference>
<feature type="domain" description="AB hydrolase-1" evidence="1">
    <location>
        <begin position="50"/>
        <end position="211"/>
    </location>
</feature>
<dbReference type="Proteomes" id="UP000001997">
    <property type="component" value="Unassembled WGS sequence"/>
</dbReference>
<accession>A5DQ97</accession>
<evidence type="ECO:0000259" key="1">
    <source>
        <dbReference type="Pfam" id="PF12697"/>
    </source>
</evidence>
<dbReference type="Gene3D" id="3.40.50.1820">
    <property type="entry name" value="alpha/beta hydrolase"/>
    <property type="match status" value="1"/>
</dbReference>
<dbReference type="InParanoid" id="A5DQ97"/>
<reference evidence="2 3" key="1">
    <citation type="journal article" date="2009" name="Nature">
        <title>Evolution of pathogenicity and sexual reproduction in eight Candida genomes.</title>
        <authorList>
            <person name="Butler G."/>
            <person name="Rasmussen M.D."/>
            <person name="Lin M.F."/>
            <person name="Santos M.A."/>
            <person name="Sakthikumar S."/>
            <person name="Munro C.A."/>
            <person name="Rheinbay E."/>
            <person name="Grabherr M."/>
            <person name="Forche A."/>
            <person name="Reedy J.L."/>
            <person name="Agrafioti I."/>
            <person name="Arnaud M.B."/>
            <person name="Bates S."/>
            <person name="Brown A.J."/>
            <person name="Brunke S."/>
            <person name="Costanzo M.C."/>
            <person name="Fitzpatrick D.A."/>
            <person name="de Groot P.W."/>
            <person name="Harris D."/>
            <person name="Hoyer L.L."/>
            <person name="Hube B."/>
            <person name="Klis F.M."/>
            <person name="Kodira C."/>
            <person name="Lennard N."/>
            <person name="Logue M.E."/>
            <person name="Martin R."/>
            <person name="Neiman A.M."/>
            <person name="Nikolaou E."/>
            <person name="Quail M.A."/>
            <person name="Quinn J."/>
            <person name="Santos M.C."/>
            <person name="Schmitzberger F.F."/>
            <person name="Sherlock G."/>
            <person name="Shah P."/>
            <person name="Silverstein K.A."/>
            <person name="Skrzypek M.S."/>
            <person name="Soll D."/>
            <person name="Staggs R."/>
            <person name="Stansfield I."/>
            <person name="Stumpf M.P."/>
            <person name="Sudbery P.E."/>
            <person name="Srikantha T."/>
            <person name="Zeng Q."/>
            <person name="Berman J."/>
            <person name="Berriman M."/>
            <person name="Heitman J."/>
            <person name="Gow N.A."/>
            <person name="Lorenz M.C."/>
            <person name="Birren B.W."/>
            <person name="Kellis M."/>
            <person name="Cuomo C.A."/>
        </authorList>
    </citation>
    <scope>NUCLEOTIDE SEQUENCE [LARGE SCALE GENOMIC DNA]</scope>
    <source>
        <strain evidence="3">ATCC 6260 / CBS 566 / DSM 6381 / JCM 1539 / NBRC 10279 / NRRL Y-324</strain>
    </source>
</reference>
<gene>
    <name evidence="2" type="ORF">PGUG_05448</name>
</gene>
<proteinExistence type="predicted"/>
<dbReference type="AlphaFoldDB" id="A5DQ97"/>
<evidence type="ECO:0000313" key="2">
    <source>
        <dbReference type="EMBL" id="EDK41350.2"/>
    </source>
</evidence>
<dbReference type="SUPFAM" id="SSF53474">
    <property type="entry name" value="alpha/beta-Hydrolases"/>
    <property type="match status" value="1"/>
</dbReference>